<keyword evidence="2 10" id="KW-0963">Cytoplasm</keyword>
<feature type="binding site" evidence="10">
    <location>
        <begin position="261"/>
        <end position="262"/>
    </location>
    <ligand>
        <name>succinyl-CoA</name>
        <dbReference type="ChEBI" id="CHEBI:57292"/>
    </ligand>
</feature>
<evidence type="ECO:0000313" key="12">
    <source>
        <dbReference type="EMBL" id="RVX39582.1"/>
    </source>
</evidence>
<dbReference type="InterPro" id="IPR026586">
    <property type="entry name" value="Type2_DapD"/>
</dbReference>
<keyword evidence="4 10" id="KW-0808">Transferase</keyword>
<dbReference type="InterPro" id="IPR001451">
    <property type="entry name" value="Hexapep"/>
</dbReference>
<dbReference type="FunFam" id="2.160.10.10:FF:000009">
    <property type="entry name" value="2,3,4,5-tetrahydropyridine-2,6-dicarboxylate N-succinyltransferase"/>
    <property type="match status" value="1"/>
</dbReference>
<keyword evidence="6 10" id="KW-0460">Magnesium</keyword>
<comment type="caution">
    <text evidence="12">The sequence shown here is derived from an EMBL/GenBank/DDBJ whole genome shotgun (WGS) entry which is preliminary data.</text>
</comment>
<feature type="active site" description="Acyl-anhydride intermediate" evidence="10">
    <location>
        <position position="203"/>
    </location>
</feature>
<dbReference type="Pfam" id="PF14789">
    <property type="entry name" value="THDPS_M"/>
    <property type="match status" value="1"/>
</dbReference>
<proteinExistence type="inferred from homology"/>
<dbReference type="InterPro" id="IPR019875">
    <property type="entry name" value="DapD_actinobacteria"/>
</dbReference>
<evidence type="ECO:0000256" key="3">
    <source>
        <dbReference type="ARBA" id="ARBA00022605"/>
    </source>
</evidence>
<feature type="binding site" evidence="10">
    <location>
        <position position="187"/>
    </location>
    <ligand>
        <name>Mg(2+)</name>
        <dbReference type="ChEBI" id="CHEBI:18420"/>
        <label>2</label>
        <note>ligand shared between trimeric partners</note>
    </ligand>
</feature>
<evidence type="ECO:0000256" key="6">
    <source>
        <dbReference type="ARBA" id="ARBA00022842"/>
    </source>
</evidence>
<feature type="domain" description="2,3,4,5-tetrahydropyridine-2,6-dicarboxylate N-succinyltransferase middle" evidence="11">
    <location>
        <begin position="115"/>
        <end position="154"/>
    </location>
</feature>
<dbReference type="InterPro" id="IPR011004">
    <property type="entry name" value="Trimer_LpxA-like_sf"/>
</dbReference>
<evidence type="ECO:0000256" key="7">
    <source>
        <dbReference type="ARBA" id="ARBA00022915"/>
    </source>
</evidence>
<feature type="binding site" evidence="10">
    <location>
        <position position="205"/>
    </location>
    <ligand>
        <name>succinyl-CoA</name>
        <dbReference type="ChEBI" id="CHEBI:57292"/>
    </ligand>
</feature>
<keyword evidence="7 10" id="KW-0220">Diaminopimelate biosynthesis</keyword>
<keyword evidence="8 10" id="KW-0457">Lysine biosynthesis</keyword>
<dbReference type="SUPFAM" id="SSF51161">
    <property type="entry name" value="Trimeric LpxA-like enzymes"/>
    <property type="match status" value="1"/>
</dbReference>
<keyword evidence="9 10" id="KW-0012">Acyltransferase</keyword>
<feature type="binding site" evidence="10">
    <location>
        <position position="246"/>
    </location>
    <ligand>
        <name>succinyl-CoA</name>
        <dbReference type="ChEBI" id="CHEBI:57292"/>
    </ligand>
</feature>
<dbReference type="RefSeq" id="WP_127932074.1">
    <property type="nucleotide sequence ID" value="NZ_SAUN01000001.1"/>
</dbReference>
<dbReference type="InterPro" id="IPR032784">
    <property type="entry name" value="THDPS_M"/>
</dbReference>
<dbReference type="OrthoDB" id="9782799at2"/>
<evidence type="ECO:0000259" key="11">
    <source>
        <dbReference type="Pfam" id="PF14789"/>
    </source>
</evidence>
<dbReference type="AlphaFoldDB" id="A0A438M1F8"/>
<evidence type="ECO:0000256" key="4">
    <source>
        <dbReference type="ARBA" id="ARBA00022679"/>
    </source>
</evidence>
<dbReference type="CDD" id="cd04649">
    <property type="entry name" value="LbH_THP_succinylT_putative"/>
    <property type="match status" value="1"/>
</dbReference>
<keyword evidence="3 10" id="KW-0028">Amino-acid biosynthesis</keyword>
<feature type="binding site" evidence="10">
    <location>
        <position position="223"/>
    </location>
    <ligand>
        <name>succinyl-CoA</name>
        <dbReference type="ChEBI" id="CHEBI:57292"/>
    </ligand>
</feature>
<comment type="catalytic activity">
    <reaction evidence="10">
        <text>(S)-2,3,4,5-tetrahydrodipicolinate + succinyl-CoA + H2O = (S)-2-succinylamino-6-oxoheptanedioate + CoA</text>
        <dbReference type="Rhea" id="RHEA:17325"/>
        <dbReference type="ChEBI" id="CHEBI:15377"/>
        <dbReference type="ChEBI" id="CHEBI:15685"/>
        <dbReference type="ChEBI" id="CHEBI:16845"/>
        <dbReference type="ChEBI" id="CHEBI:57287"/>
        <dbReference type="ChEBI" id="CHEBI:57292"/>
        <dbReference type="EC" id="2.3.1.117"/>
    </reaction>
</comment>
<accession>A0A438M1F8</accession>
<evidence type="ECO:0000256" key="10">
    <source>
        <dbReference type="HAMAP-Rule" id="MF_02122"/>
    </source>
</evidence>
<feature type="binding site" evidence="10">
    <location>
        <position position="170"/>
    </location>
    <ligand>
        <name>Mg(2+)</name>
        <dbReference type="ChEBI" id="CHEBI:18420"/>
        <label>1</label>
        <note>ligand shared between trimeric partners</note>
    </ligand>
</feature>
<evidence type="ECO:0000313" key="13">
    <source>
        <dbReference type="Proteomes" id="UP000284824"/>
    </source>
</evidence>
<reference evidence="12 13" key="1">
    <citation type="submission" date="2019-01" db="EMBL/GenBank/DDBJ databases">
        <title>Sequencing the genomes of 1000 actinobacteria strains.</title>
        <authorList>
            <person name="Klenk H.-P."/>
        </authorList>
    </citation>
    <scope>NUCLEOTIDE SEQUENCE [LARGE SCALE GENOMIC DNA]</scope>
    <source>
        <strain evidence="12 13">DSM 43925</strain>
    </source>
</reference>
<evidence type="ECO:0000256" key="8">
    <source>
        <dbReference type="ARBA" id="ARBA00023154"/>
    </source>
</evidence>
<dbReference type="GO" id="GO:0009089">
    <property type="term" value="P:lysine biosynthetic process via diaminopimelate"/>
    <property type="evidence" value="ECO:0007669"/>
    <property type="project" value="UniProtKB-UniRule"/>
</dbReference>
<dbReference type="GO" id="GO:0019877">
    <property type="term" value="P:diaminopimelate biosynthetic process"/>
    <property type="evidence" value="ECO:0007669"/>
    <property type="project" value="UniProtKB-UniRule"/>
</dbReference>
<dbReference type="Proteomes" id="UP000284824">
    <property type="component" value="Unassembled WGS sequence"/>
</dbReference>
<comment type="similarity">
    <text evidence="10">Belongs to the type 2 tetrahydrodipicolinate N-succinyltransferase family.</text>
</comment>
<comment type="subunit">
    <text evidence="1 10">Homotrimer.</text>
</comment>
<protein>
    <recommendedName>
        <fullName evidence="10">2,3,4,5-tetrahydropyridine-2,6-dicarboxylate N-succinyltransferase</fullName>
        <ecNumber evidence="10">2.3.1.117</ecNumber>
    </recommendedName>
    <alternativeName>
        <fullName evidence="10">Tetrahydrodipicolinate N-succinyltransferase</fullName>
        <shortName evidence="10">THDP succinyltransferase</shortName>
        <shortName evidence="10">THP succinyltransferase</shortName>
    </alternativeName>
    <alternativeName>
        <fullName evidence="10">Tetrahydropicolinate succinylase</fullName>
    </alternativeName>
</protein>
<feature type="binding site" evidence="10">
    <location>
        <position position="281"/>
    </location>
    <ligand>
        <name>succinyl-CoA</name>
        <dbReference type="ChEBI" id="CHEBI:57292"/>
    </ligand>
</feature>
<dbReference type="HAMAP" id="MF_02122">
    <property type="entry name" value="DapD_type2"/>
    <property type="match status" value="1"/>
</dbReference>
<feature type="binding site" evidence="10">
    <location>
        <begin position="294"/>
        <end position="297"/>
    </location>
    <ligand>
        <name>succinyl-CoA</name>
        <dbReference type="ChEBI" id="CHEBI:57292"/>
    </ligand>
</feature>
<gene>
    <name evidence="10" type="primary">dapD</name>
    <name evidence="12" type="ORF">EDD27_1941</name>
</gene>
<dbReference type="GO" id="GO:0005737">
    <property type="term" value="C:cytoplasm"/>
    <property type="evidence" value="ECO:0007669"/>
    <property type="project" value="UniProtKB-SubCell"/>
</dbReference>
<comment type="subcellular location">
    <subcellularLocation>
        <location evidence="10">Cytoplasm</location>
    </subcellularLocation>
</comment>
<evidence type="ECO:0000256" key="9">
    <source>
        <dbReference type="ARBA" id="ARBA00023315"/>
    </source>
</evidence>
<dbReference type="InterPro" id="IPR038361">
    <property type="entry name" value="THDPS_M_sf"/>
</dbReference>
<evidence type="ECO:0000256" key="1">
    <source>
        <dbReference type="ARBA" id="ARBA00011233"/>
    </source>
</evidence>
<keyword evidence="13" id="KW-1185">Reference proteome</keyword>
<dbReference type="GO" id="GO:0008666">
    <property type="term" value="F:2,3,4,5-tetrahydropyridine-2,6-dicarboxylate N-succinyltransferase activity"/>
    <property type="evidence" value="ECO:0007669"/>
    <property type="project" value="UniProtKB-UniRule"/>
</dbReference>
<evidence type="ECO:0000256" key="2">
    <source>
        <dbReference type="ARBA" id="ARBA00022490"/>
    </source>
</evidence>
<dbReference type="Gene3D" id="3.30.70.2010">
    <property type="match status" value="1"/>
</dbReference>
<dbReference type="GO" id="GO:0000287">
    <property type="term" value="F:magnesium ion binding"/>
    <property type="evidence" value="ECO:0007669"/>
    <property type="project" value="UniProtKB-UniRule"/>
</dbReference>
<dbReference type="UniPathway" id="UPA00034">
    <property type="reaction ID" value="UER00019"/>
</dbReference>
<sequence>MTTAIDPTSTGAFGVGLATIAADGTVLDTWFPAPELGEAPLSGTERLSAAEAGELDSLTGPDTARGVEVVAVRTGIAKLSEAPVDAHDVYLRLHLLSARLIQPHGANLDGVFGLLANVAWTNFGPCPVPDFEQTRLRLRARGAVTVYGVDKFPRMVDYVLPSGVRIADADRVRLGAHLASGTTVMHEGFVNFNAGTLGSSMVEGRISAGVVVGDGSDVGGGASIMGTLSGGGKQVISIGRRCLLGANAGIGISLGDDCVVEAGLYVTAGTKVALPDGKVVKAAELSGANGILLRRNSQSGAVEAVPRTGTGIELNAALHAN</sequence>
<feature type="binding site" evidence="10">
    <location>
        <position position="269"/>
    </location>
    <ligand>
        <name>succinyl-CoA</name>
        <dbReference type="ChEBI" id="CHEBI:57292"/>
    </ligand>
</feature>
<dbReference type="Gene3D" id="3.30.60.70">
    <property type="entry name" value="Trimeric LpxA-like enzymes"/>
    <property type="match status" value="1"/>
</dbReference>
<evidence type="ECO:0000256" key="5">
    <source>
        <dbReference type="ARBA" id="ARBA00022723"/>
    </source>
</evidence>
<dbReference type="Gene3D" id="2.160.10.10">
    <property type="entry name" value="Hexapeptide repeat proteins"/>
    <property type="match status" value="1"/>
</dbReference>
<comment type="pathway">
    <text evidence="10">Amino-acid biosynthesis; L-lysine biosynthesis via DAP pathway; LL-2,6-diaminopimelate from (S)-tetrahydrodipicolinate (succinylase route): step 1/3.</text>
</comment>
<dbReference type="EC" id="2.3.1.117" evidence="10"/>
<organism evidence="12 13">
    <name type="scientific">Nonomuraea polychroma</name>
    <dbReference type="NCBI Taxonomy" id="46176"/>
    <lineage>
        <taxon>Bacteria</taxon>
        <taxon>Bacillati</taxon>
        <taxon>Actinomycetota</taxon>
        <taxon>Actinomycetes</taxon>
        <taxon>Streptosporangiales</taxon>
        <taxon>Streptosporangiaceae</taxon>
        <taxon>Nonomuraea</taxon>
    </lineage>
</organism>
<name>A0A438M1F8_9ACTN</name>
<keyword evidence="5 10" id="KW-0479">Metal-binding</keyword>
<dbReference type="EMBL" id="SAUN01000001">
    <property type="protein sequence ID" value="RVX39582.1"/>
    <property type="molecule type" value="Genomic_DNA"/>
</dbReference>
<dbReference type="Pfam" id="PF14602">
    <property type="entry name" value="Hexapep_2"/>
    <property type="match status" value="1"/>
</dbReference>
<dbReference type="NCBIfam" id="TIGR03535">
    <property type="entry name" value="DapD_actino"/>
    <property type="match status" value="1"/>
</dbReference>
<feature type="binding site" evidence="10">
    <location>
        <position position="220"/>
    </location>
    <ligand>
        <name>succinyl-CoA</name>
        <dbReference type="ChEBI" id="CHEBI:57292"/>
    </ligand>
</feature>
<comment type="function">
    <text evidence="10">Catalyzes the conversion of the cyclic tetrahydrodipicolinate (THDP) into the acyclic N-succinyl-L-2-amino-6-oxopimelate using succinyl-CoA.</text>
</comment>